<evidence type="ECO:0000256" key="2">
    <source>
        <dbReference type="ARBA" id="ARBA00022723"/>
    </source>
</evidence>
<gene>
    <name evidence="8" type="ORF">HELGO_WM4940</name>
</gene>
<evidence type="ECO:0000256" key="6">
    <source>
        <dbReference type="ARBA" id="ARBA00023004"/>
    </source>
</evidence>
<dbReference type="EMBL" id="CACVAU010000055">
    <property type="protein sequence ID" value="CAA6818741.1"/>
    <property type="molecule type" value="Genomic_DNA"/>
</dbReference>
<evidence type="ECO:0000256" key="5">
    <source>
        <dbReference type="ARBA" id="ARBA00023002"/>
    </source>
</evidence>
<evidence type="ECO:0000256" key="3">
    <source>
        <dbReference type="ARBA" id="ARBA00022896"/>
    </source>
</evidence>
<dbReference type="AlphaFoldDB" id="A0A6S6T626"/>
<organism evidence="8">
    <name type="scientific">uncultured Sulfurovum sp</name>
    <dbReference type="NCBI Taxonomy" id="269237"/>
    <lineage>
        <taxon>Bacteria</taxon>
        <taxon>Pseudomonadati</taxon>
        <taxon>Campylobacterota</taxon>
        <taxon>Epsilonproteobacteria</taxon>
        <taxon>Campylobacterales</taxon>
        <taxon>Sulfurovaceae</taxon>
        <taxon>Sulfurovum</taxon>
        <taxon>environmental samples</taxon>
    </lineage>
</organism>
<accession>A0A6S6T626</accession>
<keyword evidence="5" id="KW-0560">Oxidoreductase</keyword>
<evidence type="ECO:0000313" key="8">
    <source>
        <dbReference type="EMBL" id="CAA6818741.1"/>
    </source>
</evidence>
<evidence type="ECO:0000256" key="4">
    <source>
        <dbReference type="ARBA" id="ARBA00022964"/>
    </source>
</evidence>
<dbReference type="PANTHER" id="PTHR10869">
    <property type="entry name" value="PROLYL 4-HYDROXYLASE ALPHA SUBUNIT"/>
    <property type="match status" value="1"/>
</dbReference>
<dbReference type="GO" id="GO:0004656">
    <property type="term" value="F:procollagen-proline 4-dioxygenase activity"/>
    <property type="evidence" value="ECO:0007669"/>
    <property type="project" value="TreeGrafter"/>
</dbReference>
<dbReference type="Pfam" id="PF13640">
    <property type="entry name" value="2OG-FeII_Oxy_3"/>
    <property type="match status" value="1"/>
</dbReference>
<feature type="domain" description="Fe2OG dioxygenase" evidence="7">
    <location>
        <begin position="120"/>
        <end position="242"/>
    </location>
</feature>
<dbReference type="PROSITE" id="PS51471">
    <property type="entry name" value="FE2OG_OXY"/>
    <property type="match status" value="1"/>
</dbReference>
<dbReference type="InterPro" id="IPR044862">
    <property type="entry name" value="Pro_4_hyd_alph_FE2OG_OXY"/>
</dbReference>
<dbReference type="InterPro" id="IPR005123">
    <property type="entry name" value="Oxoglu/Fe-dep_dioxygenase_dom"/>
</dbReference>
<dbReference type="SMART" id="SM00702">
    <property type="entry name" value="P4Hc"/>
    <property type="match status" value="1"/>
</dbReference>
<comment type="cofactor">
    <cofactor evidence="1">
        <name>L-ascorbate</name>
        <dbReference type="ChEBI" id="CHEBI:38290"/>
    </cofactor>
</comment>
<dbReference type="InterPro" id="IPR045054">
    <property type="entry name" value="P4HA-like"/>
</dbReference>
<keyword evidence="2" id="KW-0479">Metal-binding</keyword>
<dbReference type="InterPro" id="IPR006620">
    <property type="entry name" value="Pro_4_hyd_alph"/>
</dbReference>
<sequence length="243" mass="27765">MPKPIQLSNKIFCDNFLHTAVSKNKYLPNPYNDYPFLIIKNFLSPKEAQTISTTIQQQAEVAKAKVKAKLLDSIEVPKVVEEIRKTSLHVLPPLFEALYMEKFLSHQKKIEEFFSMGLLQSTPLQVLVYKEGDFYIKHADDSREIVDKEGKTVEFNCIVPTRKLSTVLFGTSHTSNKLSSSEETFEGGELVFNYLFDENGKALVIYPKAGDMIIFFSNPFFSHEVKPVTSGYRLSMVQWHNAL</sequence>
<keyword evidence="4" id="KW-0223">Dioxygenase</keyword>
<protein>
    <recommendedName>
        <fullName evidence="7">Fe2OG dioxygenase domain-containing protein</fullName>
    </recommendedName>
</protein>
<dbReference type="PANTHER" id="PTHR10869:SF246">
    <property type="entry name" value="TRANSMEMBRANE PROLYL 4-HYDROXYLASE"/>
    <property type="match status" value="1"/>
</dbReference>
<dbReference type="Gene3D" id="2.60.120.620">
    <property type="entry name" value="q2cbj1_9rhob like domain"/>
    <property type="match status" value="1"/>
</dbReference>
<dbReference type="GO" id="GO:0005506">
    <property type="term" value="F:iron ion binding"/>
    <property type="evidence" value="ECO:0007669"/>
    <property type="project" value="InterPro"/>
</dbReference>
<evidence type="ECO:0000256" key="1">
    <source>
        <dbReference type="ARBA" id="ARBA00001961"/>
    </source>
</evidence>
<keyword evidence="6" id="KW-0408">Iron</keyword>
<reference evidence="8" key="1">
    <citation type="submission" date="2020-01" db="EMBL/GenBank/DDBJ databases">
        <authorList>
            <person name="Meier V. D."/>
            <person name="Meier V D."/>
        </authorList>
    </citation>
    <scope>NUCLEOTIDE SEQUENCE</scope>
    <source>
        <strain evidence="8">HLG_WM_MAG_05</strain>
    </source>
</reference>
<proteinExistence type="predicted"/>
<name>A0A6S6T626_9BACT</name>
<evidence type="ECO:0000259" key="7">
    <source>
        <dbReference type="PROSITE" id="PS51471"/>
    </source>
</evidence>
<keyword evidence="3" id="KW-0847">Vitamin C</keyword>
<dbReference type="GO" id="GO:0031418">
    <property type="term" value="F:L-ascorbic acid binding"/>
    <property type="evidence" value="ECO:0007669"/>
    <property type="project" value="UniProtKB-KW"/>
</dbReference>